<proteinExistence type="predicted"/>
<name>A0A4R0YUE3_9GAMM</name>
<protein>
    <submittedName>
        <fullName evidence="1">Uncharacterized protein</fullName>
    </submittedName>
</protein>
<organism evidence="1 2">
    <name type="scientific">Dyella soli</name>
    <dbReference type="NCBI Taxonomy" id="522319"/>
    <lineage>
        <taxon>Bacteria</taxon>
        <taxon>Pseudomonadati</taxon>
        <taxon>Pseudomonadota</taxon>
        <taxon>Gammaproteobacteria</taxon>
        <taxon>Lysobacterales</taxon>
        <taxon>Rhodanobacteraceae</taxon>
        <taxon>Dyella</taxon>
    </lineage>
</organism>
<keyword evidence="2" id="KW-1185">Reference proteome</keyword>
<dbReference type="EMBL" id="SJTG01000001">
    <property type="protein sequence ID" value="TCI13045.1"/>
    <property type="molecule type" value="Genomic_DNA"/>
</dbReference>
<dbReference type="RefSeq" id="WP_131150171.1">
    <property type="nucleotide sequence ID" value="NZ_SJTG01000001.1"/>
</dbReference>
<gene>
    <name evidence="1" type="ORF">EZM97_07015</name>
</gene>
<dbReference type="Proteomes" id="UP000291822">
    <property type="component" value="Unassembled WGS sequence"/>
</dbReference>
<reference evidence="1 2" key="1">
    <citation type="submission" date="2019-02" db="EMBL/GenBank/DDBJ databases">
        <title>Dyella amyloliquefaciens sp. nov., isolated from forest soil.</title>
        <authorList>
            <person name="Gao Z.-H."/>
            <person name="Qiu L.-H."/>
        </authorList>
    </citation>
    <scope>NUCLEOTIDE SEQUENCE [LARGE SCALE GENOMIC DNA]</scope>
    <source>
        <strain evidence="1 2">KACC 12747</strain>
    </source>
</reference>
<comment type="caution">
    <text evidence="1">The sequence shown here is derived from an EMBL/GenBank/DDBJ whole genome shotgun (WGS) entry which is preliminary data.</text>
</comment>
<evidence type="ECO:0000313" key="2">
    <source>
        <dbReference type="Proteomes" id="UP000291822"/>
    </source>
</evidence>
<sequence length="148" mass="15904">MSAHPPFPFARAIADLEAFCSDPAGAAPAWMQPWMPGATDDPAALAQSLIVLLKARAATMQAAADTAFIADELRKFQKYAKPGRPSAHIIQLRQKQAAARQATNVARQSLIKAANAIIRQARVEVPERVSLDAFIVAWMDASVPSDKA</sequence>
<dbReference type="AlphaFoldDB" id="A0A4R0YUE3"/>
<evidence type="ECO:0000313" key="1">
    <source>
        <dbReference type="EMBL" id="TCI13045.1"/>
    </source>
</evidence>
<accession>A0A4R0YUE3</accession>